<name>A0A3N4KNY1_9PEZI</name>
<feature type="compositionally biased region" description="Polar residues" evidence="1">
    <location>
        <begin position="68"/>
        <end position="77"/>
    </location>
</feature>
<dbReference type="AlphaFoldDB" id="A0A3N4KNY1"/>
<evidence type="ECO:0000313" key="2">
    <source>
        <dbReference type="EMBL" id="RPB12323.1"/>
    </source>
</evidence>
<keyword evidence="3" id="KW-1185">Reference proteome</keyword>
<organism evidence="2 3">
    <name type="scientific">Morchella conica CCBAS932</name>
    <dbReference type="NCBI Taxonomy" id="1392247"/>
    <lineage>
        <taxon>Eukaryota</taxon>
        <taxon>Fungi</taxon>
        <taxon>Dikarya</taxon>
        <taxon>Ascomycota</taxon>
        <taxon>Pezizomycotina</taxon>
        <taxon>Pezizomycetes</taxon>
        <taxon>Pezizales</taxon>
        <taxon>Morchellaceae</taxon>
        <taxon>Morchella</taxon>
    </lineage>
</organism>
<feature type="region of interest" description="Disordered" evidence="1">
    <location>
        <begin position="48"/>
        <end position="85"/>
    </location>
</feature>
<dbReference type="EMBL" id="ML119129">
    <property type="protein sequence ID" value="RPB12323.1"/>
    <property type="molecule type" value="Genomic_DNA"/>
</dbReference>
<evidence type="ECO:0000256" key="1">
    <source>
        <dbReference type="SAM" id="MobiDB-lite"/>
    </source>
</evidence>
<reference evidence="2 3" key="1">
    <citation type="journal article" date="2018" name="Nat. Ecol. Evol.">
        <title>Pezizomycetes genomes reveal the molecular basis of ectomycorrhizal truffle lifestyle.</title>
        <authorList>
            <person name="Murat C."/>
            <person name="Payen T."/>
            <person name="Noel B."/>
            <person name="Kuo A."/>
            <person name="Morin E."/>
            <person name="Chen J."/>
            <person name="Kohler A."/>
            <person name="Krizsan K."/>
            <person name="Balestrini R."/>
            <person name="Da Silva C."/>
            <person name="Montanini B."/>
            <person name="Hainaut M."/>
            <person name="Levati E."/>
            <person name="Barry K.W."/>
            <person name="Belfiori B."/>
            <person name="Cichocki N."/>
            <person name="Clum A."/>
            <person name="Dockter R.B."/>
            <person name="Fauchery L."/>
            <person name="Guy J."/>
            <person name="Iotti M."/>
            <person name="Le Tacon F."/>
            <person name="Lindquist E.A."/>
            <person name="Lipzen A."/>
            <person name="Malagnac F."/>
            <person name="Mello A."/>
            <person name="Molinier V."/>
            <person name="Miyauchi S."/>
            <person name="Poulain J."/>
            <person name="Riccioni C."/>
            <person name="Rubini A."/>
            <person name="Sitrit Y."/>
            <person name="Splivallo R."/>
            <person name="Traeger S."/>
            <person name="Wang M."/>
            <person name="Zifcakova L."/>
            <person name="Wipf D."/>
            <person name="Zambonelli A."/>
            <person name="Paolocci F."/>
            <person name="Nowrousian M."/>
            <person name="Ottonello S."/>
            <person name="Baldrian P."/>
            <person name="Spatafora J.W."/>
            <person name="Henrissat B."/>
            <person name="Nagy L.G."/>
            <person name="Aury J.M."/>
            <person name="Wincker P."/>
            <person name="Grigoriev I.V."/>
            <person name="Bonfante P."/>
            <person name="Martin F.M."/>
        </authorList>
    </citation>
    <scope>NUCLEOTIDE SEQUENCE [LARGE SCALE GENOMIC DNA]</scope>
    <source>
        <strain evidence="2 3">CCBAS932</strain>
    </source>
</reference>
<accession>A0A3N4KNY1</accession>
<feature type="region of interest" description="Disordered" evidence="1">
    <location>
        <begin position="189"/>
        <end position="212"/>
    </location>
</feature>
<feature type="region of interest" description="Disordered" evidence="1">
    <location>
        <begin position="329"/>
        <end position="357"/>
    </location>
</feature>
<dbReference type="Proteomes" id="UP000277580">
    <property type="component" value="Unassembled WGS sequence"/>
</dbReference>
<evidence type="ECO:0000313" key="3">
    <source>
        <dbReference type="Proteomes" id="UP000277580"/>
    </source>
</evidence>
<proteinExistence type="predicted"/>
<sequence length="524" mass="58824">MATPAPAQNPTMSPFVAAVSTHLSHVFIMEVWDIHNVFAADGSVNRGFRERTRRPPAAPTSPAWTPPNYTTGSSGLQRGTRMPDHEPAMALPTISEWSNSSARSTTGSTLSEMARRNMELGEMLQRSNRDPVANARHRPTEPTVPIPIDIEALTGPRPAPQFQPLSLYPSAMESSAAVCQTLSQAIEPRHRRHSVQFGDRKRHLPPTRDRRSLPLVSPEWLTREQNDALIILLEEEENESGTAQGCRFCGVQEIKEIEELNRLFPPIPVTSHGPAGQITDREEATDDLASSLRRELEALTLDDNHDAEDNLNSVSPPPYRQVAPPMYECDEQGQEPNCAPSSPAESFHHEEPATPQHPAFTSPWMESPRFCGGPGKCSQCDFDHTAYELMYSQLTRVQQGYHGRDPANLPPKYMPGVCERCTEMRVPGRRACVFHIFENYFRATHRLNIDGTDAPPLQRLCSRCLRPLVSGEVLTCRDCFHRFFTPRVTTERGWVYAGQHLGPVERKPEEETEEATFVPVRRFL</sequence>
<feature type="compositionally biased region" description="Basic residues" evidence="1">
    <location>
        <begin position="189"/>
        <end position="205"/>
    </location>
</feature>
<protein>
    <submittedName>
        <fullName evidence="2">Uncharacterized protein</fullName>
    </submittedName>
</protein>
<gene>
    <name evidence="2" type="ORF">P167DRAFT_574360</name>
</gene>
<dbReference type="InParanoid" id="A0A3N4KNY1"/>
<dbReference type="OrthoDB" id="5415393at2759"/>